<keyword evidence="6" id="KW-1185">Reference proteome</keyword>
<dbReference type="InterPro" id="IPR033121">
    <property type="entry name" value="PEPTIDASE_A1"/>
</dbReference>
<organism evidence="5 6">
    <name type="scientific">Bondarzewia mesenterica</name>
    <dbReference type="NCBI Taxonomy" id="1095465"/>
    <lineage>
        <taxon>Eukaryota</taxon>
        <taxon>Fungi</taxon>
        <taxon>Dikarya</taxon>
        <taxon>Basidiomycota</taxon>
        <taxon>Agaricomycotina</taxon>
        <taxon>Agaricomycetes</taxon>
        <taxon>Russulales</taxon>
        <taxon>Bondarzewiaceae</taxon>
        <taxon>Bondarzewia</taxon>
    </lineage>
</organism>
<dbReference type="OrthoDB" id="2747330at2759"/>
<evidence type="ECO:0000256" key="2">
    <source>
        <dbReference type="PIRSR" id="PIRSR601461-1"/>
    </source>
</evidence>
<proteinExistence type="inferred from homology"/>
<dbReference type="CDD" id="cd05471">
    <property type="entry name" value="pepsin_like"/>
    <property type="match status" value="1"/>
</dbReference>
<feature type="active site" evidence="2">
    <location>
        <position position="386"/>
    </location>
</feature>
<dbReference type="PANTHER" id="PTHR47966:SF57">
    <property type="entry name" value="PEPTIDASE A1 DOMAIN-CONTAINING PROTEIN"/>
    <property type="match status" value="1"/>
</dbReference>
<feature type="active site" evidence="2">
    <location>
        <position position="207"/>
    </location>
</feature>
<dbReference type="SUPFAM" id="SSF50630">
    <property type="entry name" value="Acid proteases"/>
    <property type="match status" value="1"/>
</dbReference>
<dbReference type="FunFam" id="2.40.70.10:FF:000008">
    <property type="entry name" value="Cathepsin D"/>
    <property type="match status" value="1"/>
</dbReference>
<dbReference type="Gene3D" id="2.40.70.10">
    <property type="entry name" value="Acid Proteases"/>
    <property type="match status" value="2"/>
</dbReference>
<reference evidence="5 6" key="1">
    <citation type="submission" date="2019-02" db="EMBL/GenBank/DDBJ databases">
        <title>Genome sequencing of the rare red list fungi Bondarzewia mesenterica.</title>
        <authorList>
            <person name="Buettner E."/>
            <person name="Kellner H."/>
        </authorList>
    </citation>
    <scope>NUCLEOTIDE SEQUENCE [LARGE SCALE GENOMIC DNA]</scope>
    <source>
        <strain evidence="5 6">DSM 108281</strain>
    </source>
</reference>
<dbReference type="GO" id="GO:0006508">
    <property type="term" value="P:proteolysis"/>
    <property type="evidence" value="ECO:0007669"/>
    <property type="project" value="InterPro"/>
</dbReference>
<evidence type="ECO:0000256" key="1">
    <source>
        <dbReference type="ARBA" id="ARBA00007447"/>
    </source>
</evidence>
<dbReference type="PROSITE" id="PS51767">
    <property type="entry name" value="PEPTIDASE_A1"/>
    <property type="match status" value="1"/>
</dbReference>
<comment type="caution">
    <text evidence="5">The sequence shown here is derived from an EMBL/GenBank/DDBJ whole genome shotgun (WGS) entry which is preliminary data.</text>
</comment>
<evidence type="ECO:0000313" key="5">
    <source>
        <dbReference type="EMBL" id="THH15734.1"/>
    </source>
</evidence>
<dbReference type="EMBL" id="SGPL01000193">
    <property type="protein sequence ID" value="THH15734.1"/>
    <property type="molecule type" value="Genomic_DNA"/>
</dbReference>
<sequence length="805" mass="86536">MYRAHESPSPDASVPRGVGVPYLYMLDERRRIIYRSDIVHVVPTSSGATATIPPTALLASAKCSIATRFSLSAITLACLDSAPVNGLPSLNTSRVFSTTFVEMHFSSAFILAALPFLAAASPITQMPRAGMAVPIAKRSSFRAADGSVNTTVLRSQVQRSVATVGFQEDPARFRGVREKHWKGAPFGLWLEKHFGRTPAKTFTVDFDTGSSDLFLPGPSCKSTCSGHTVYKPSSSSTSKSLGKSFSLSYGDGSTVSGTQYTDTVAIAGLSAAKQTLGAAKTYSTGFESSNFPADGLMGMAFESLSDYGANPFFQTIVADGIPSDSAFSFKLSSSGAELYLGGANSDLYSGDFAYADVTQAAYWQVNLDGLSVDGSSAVGSISTIIDTGTTQIIGDSDNVASVYSQISGAQEADEYGQGTYTIPCDFSSTLTLTFGGTDFSVDPSTMNLGPISDGSSTCIGGLASDSSLTDEFWIVGDVFLQNVYTKFDVGNERVGFATLAIQSSLEGSRCYLDRVAHYKCKTDMEHEYLIIYIRDQSGYTGVMAVDRNASEDEQFSSFALSPSLDVAPGDGSSANASASSSTTAAFDRVEISHDGSIECIIERRGPSICLDTLTFSKDSPTVDQLSVLLQVVHKQFPDYAPLHHQCYWFARSIFLTLAELFDATEQQDPEHFGLMSTYRGAHVSLYEASSAAIQNMLLLPILEFPILLIPASLVAIYTTVKLCHGHAISNDSTRREVCDQNIRKLRLAQKYERAWVIFESGRSKAAADGNMIGSGRHRCDSSVVRRLRTYDHSPVMNDQAQTESD</sequence>
<dbReference type="PANTHER" id="PTHR47966">
    <property type="entry name" value="BETA-SITE APP-CLEAVING ENZYME, ISOFORM A-RELATED"/>
    <property type="match status" value="1"/>
</dbReference>
<dbReference type="Pfam" id="PF00026">
    <property type="entry name" value="Asp"/>
    <property type="match status" value="1"/>
</dbReference>
<dbReference type="InterPro" id="IPR001461">
    <property type="entry name" value="Aspartic_peptidase_A1"/>
</dbReference>
<dbReference type="GO" id="GO:0004190">
    <property type="term" value="F:aspartic-type endopeptidase activity"/>
    <property type="evidence" value="ECO:0007669"/>
    <property type="project" value="InterPro"/>
</dbReference>
<keyword evidence="3" id="KW-1015">Disulfide bond</keyword>
<comment type="similarity">
    <text evidence="1">Belongs to the peptidase A1 family.</text>
</comment>
<gene>
    <name evidence="5" type="ORF">EW146_g4790</name>
</gene>
<name>A0A4S4LTH4_9AGAM</name>
<dbReference type="PRINTS" id="PR00792">
    <property type="entry name" value="PEPSIN"/>
</dbReference>
<feature type="domain" description="Peptidase A1" evidence="4">
    <location>
        <begin position="188"/>
        <end position="497"/>
    </location>
</feature>
<dbReference type="Proteomes" id="UP000310158">
    <property type="component" value="Unassembled WGS sequence"/>
</dbReference>
<evidence type="ECO:0000256" key="3">
    <source>
        <dbReference type="PIRSR" id="PIRSR601461-2"/>
    </source>
</evidence>
<accession>A0A4S4LTH4</accession>
<evidence type="ECO:0000313" key="6">
    <source>
        <dbReference type="Proteomes" id="UP000310158"/>
    </source>
</evidence>
<protein>
    <recommendedName>
        <fullName evidence="4">Peptidase A1 domain-containing protein</fullName>
    </recommendedName>
</protein>
<dbReference type="AlphaFoldDB" id="A0A4S4LTH4"/>
<feature type="disulfide bond" evidence="3">
    <location>
        <begin position="220"/>
        <end position="224"/>
    </location>
</feature>
<dbReference type="InterPro" id="IPR021109">
    <property type="entry name" value="Peptidase_aspartic_dom_sf"/>
</dbReference>
<evidence type="ECO:0000259" key="4">
    <source>
        <dbReference type="PROSITE" id="PS51767"/>
    </source>
</evidence>
<dbReference type="InterPro" id="IPR034164">
    <property type="entry name" value="Pepsin-like_dom"/>
</dbReference>